<dbReference type="PANTHER" id="PTHR30136:SF39">
    <property type="entry name" value="TRANSCRIPTIONAL REGULATORY PROTEIN"/>
    <property type="match status" value="1"/>
</dbReference>
<dbReference type="Gene3D" id="3.30.450.40">
    <property type="match status" value="1"/>
</dbReference>
<dbReference type="SUPFAM" id="SSF46785">
    <property type="entry name" value="Winged helix' DNA-binding domain"/>
    <property type="match status" value="1"/>
</dbReference>
<evidence type="ECO:0000313" key="6">
    <source>
        <dbReference type="EMBL" id="NYT84439.1"/>
    </source>
</evidence>
<evidence type="ECO:0000313" key="7">
    <source>
        <dbReference type="Proteomes" id="UP000554144"/>
    </source>
</evidence>
<organism evidence="6 7">
    <name type="scientific">Pollutimonas harenae</name>
    <dbReference type="NCBI Taxonomy" id="657015"/>
    <lineage>
        <taxon>Bacteria</taxon>
        <taxon>Pseudomonadati</taxon>
        <taxon>Pseudomonadota</taxon>
        <taxon>Betaproteobacteria</taxon>
        <taxon>Burkholderiales</taxon>
        <taxon>Alcaligenaceae</taxon>
        <taxon>Pollutimonas</taxon>
    </lineage>
</organism>
<keyword evidence="7" id="KW-1185">Reference proteome</keyword>
<dbReference type="EMBL" id="JACCEV010000001">
    <property type="protein sequence ID" value="NYT84439.1"/>
    <property type="molecule type" value="Genomic_DNA"/>
</dbReference>
<dbReference type="InterPro" id="IPR036390">
    <property type="entry name" value="WH_DNA-bd_sf"/>
</dbReference>
<evidence type="ECO:0000259" key="4">
    <source>
        <dbReference type="PROSITE" id="PS51077"/>
    </source>
</evidence>
<accession>A0A853GYH1</accession>
<comment type="caution">
    <text evidence="6">The sequence shown here is derived from an EMBL/GenBank/DDBJ whole genome shotgun (WGS) entry which is preliminary data.</text>
</comment>
<dbReference type="Pfam" id="PF01614">
    <property type="entry name" value="IclR_C"/>
    <property type="match status" value="1"/>
</dbReference>
<dbReference type="InterPro" id="IPR036388">
    <property type="entry name" value="WH-like_DNA-bd_sf"/>
</dbReference>
<dbReference type="GO" id="GO:0003700">
    <property type="term" value="F:DNA-binding transcription factor activity"/>
    <property type="evidence" value="ECO:0007669"/>
    <property type="project" value="TreeGrafter"/>
</dbReference>
<sequence>MDGPLIGKSQQVRASGSPVAGTQSVRRALAVLRLVAKYRDDGIRLVQVVRESGLDRGTAYRLLSCLVEEQFIDRGDDSRYYLGPEAVLLGSLLPRPTSLLTRFLPVLRRVARISGDTTFLMMRQGDYVFCLHREEGSSQVRVLTTNIGQRRSLGTGTGGTAVFELMQDSEIQAIYERHEIEYADMGLTLEQVLRMAHEVRRLGYAEVYESFDEIGTVGIGIAFRIGHHGMGAISLATLTARLSKERREALLELMRKELRELGLRE</sequence>
<evidence type="ECO:0000259" key="5">
    <source>
        <dbReference type="PROSITE" id="PS51078"/>
    </source>
</evidence>
<dbReference type="PROSITE" id="PS51077">
    <property type="entry name" value="HTH_ICLR"/>
    <property type="match status" value="1"/>
</dbReference>
<feature type="domain" description="IclR-ED" evidence="5">
    <location>
        <begin position="85"/>
        <end position="265"/>
    </location>
</feature>
<evidence type="ECO:0000256" key="3">
    <source>
        <dbReference type="ARBA" id="ARBA00023163"/>
    </source>
</evidence>
<keyword evidence="2" id="KW-0238">DNA-binding</keyword>
<dbReference type="SMART" id="SM00346">
    <property type="entry name" value="HTH_ICLR"/>
    <property type="match status" value="1"/>
</dbReference>
<dbReference type="InterPro" id="IPR005471">
    <property type="entry name" value="Tscrpt_reg_IclR_N"/>
</dbReference>
<name>A0A853GYH1_9BURK</name>
<dbReference type="PROSITE" id="PS51078">
    <property type="entry name" value="ICLR_ED"/>
    <property type="match status" value="1"/>
</dbReference>
<dbReference type="InterPro" id="IPR029016">
    <property type="entry name" value="GAF-like_dom_sf"/>
</dbReference>
<evidence type="ECO:0000256" key="2">
    <source>
        <dbReference type="ARBA" id="ARBA00023125"/>
    </source>
</evidence>
<dbReference type="Pfam" id="PF09339">
    <property type="entry name" value="HTH_IclR"/>
    <property type="match status" value="1"/>
</dbReference>
<evidence type="ECO:0000256" key="1">
    <source>
        <dbReference type="ARBA" id="ARBA00023015"/>
    </source>
</evidence>
<proteinExistence type="predicted"/>
<feature type="domain" description="HTH iclR-type" evidence="4">
    <location>
        <begin position="22"/>
        <end position="84"/>
    </location>
</feature>
<dbReference type="GO" id="GO:0045892">
    <property type="term" value="P:negative regulation of DNA-templated transcription"/>
    <property type="evidence" value="ECO:0007669"/>
    <property type="project" value="TreeGrafter"/>
</dbReference>
<reference evidence="6 7" key="1">
    <citation type="submission" date="2020-07" db="EMBL/GenBank/DDBJ databases">
        <title>Taxonomic revisions and descriptions of new bacterial species based on genomic comparisons in the high-G+C-content subgroup of the family Alcaligenaceae.</title>
        <authorList>
            <person name="Szabo A."/>
            <person name="Felfoldi T."/>
        </authorList>
    </citation>
    <scope>NUCLEOTIDE SEQUENCE [LARGE SCALE GENOMIC DNA]</scope>
    <source>
        <strain evidence="6 7">DSM 25667</strain>
    </source>
</reference>
<dbReference type="Gene3D" id="1.10.10.10">
    <property type="entry name" value="Winged helix-like DNA-binding domain superfamily/Winged helix DNA-binding domain"/>
    <property type="match status" value="1"/>
</dbReference>
<dbReference type="InterPro" id="IPR014757">
    <property type="entry name" value="Tscrpt_reg_IclR_C"/>
</dbReference>
<dbReference type="GO" id="GO:0003677">
    <property type="term" value="F:DNA binding"/>
    <property type="evidence" value="ECO:0007669"/>
    <property type="project" value="UniProtKB-KW"/>
</dbReference>
<dbReference type="Proteomes" id="UP000554144">
    <property type="component" value="Unassembled WGS sequence"/>
</dbReference>
<dbReference type="PANTHER" id="PTHR30136">
    <property type="entry name" value="HELIX-TURN-HELIX TRANSCRIPTIONAL REGULATOR, ICLR FAMILY"/>
    <property type="match status" value="1"/>
</dbReference>
<gene>
    <name evidence="6" type="ORF">H0A62_02380</name>
</gene>
<keyword evidence="1" id="KW-0805">Transcription regulation</keyword>
<keyword evidence="3" id="KW-0804">Transcription</keyword>
<dbReference type="AlphaFoldDB" id="A0A853GYH1"/>
<dbReference type="RefSeq" id="WP_167667247.1">
    <property type="nucleotide sequence ID" value="NZ_JACCEV010000001.1"/>
</dbReference>
<protein>
    <submittedName>
        <fullName evidence="6">IclR family transcriptional regulator</fullName>
    </submittedName>
</protein>
<dbReference type="InterPro" id="IPR050707">
    <property type="entry name" value="HTH_MetabolicPath_Reg"/>
</dbReference>
<dbReference type="SUPFAM" id="SSF55781">
    <property type="entry name" value="GAF domain-like"/>
    <property type="match status" value="1"/>
</dbReference>